<proteinExistence type="predicted"/>
<name>A0A517NII7_9BACT</name>
<dbReference type="AlphaFoldDB" id="A0A517NII7"/>
<accession>A0A517NII7</accession>
<feature type="domain" description="Chemotaxis phosphatase CheX-like" evidence="2">
    <location>
        <begin position="46"/>
        <end position="135"/>
    </location>
</feature>
<dbReference type="Gene3D" id="3.40.1550.10">
    <property type="entry name" value="CheC-like"/>
    <property type="match status" value="1"/>
</dbReference>
<dbReference type="Pfam" id="PF13690">
    <property type="entry name" value="CheX"/>
    <property type="match status" value="1"/>
</dbReference>
<dbReference type="InterPro" id="IPR038756">
    <property type="entry name" value="CheX-like"/>
</dbReference>
<evidence type="ECO:0000256" key="1">
    <source>
        <dbReference type="ARBA" id="ARBA00022500"/>
    </source>
</evidence>
<dbReference type="InterPro" id="IPR028051">
    <property type="entry name" value="CheX-like_dom"/>
</dbReference>
<dbReference type="OrthoDB" id="5402373at2"/>
<protein>
    <recommendedName>
        <fullName evidence="2">Chemotaxis phosphatase CheX-like domain-containing protein</fullName>
    </recommendedName>
</protein>
<reference evidence="3 4" key="1">
    <citation type="submission" date="2019-02" db="EMBL/GenBank/DDBJ databases">
        <title>Deep-cultivation of Planctomycetes and their phenomic and genomic characterization uncovers novel biology.</title>
        <authorList>
            <person name="Wiegand S."/>
            <person name="Jogler M."/>
            <person name="Boedeker C."/>
            <person name="Pinto D."/>
            <person name="Vollmers J."/>
            <person name="Rivas-Marin E."/>
            <person name="Kohn T."/>
            <person name="Peeters S.H."/>
            <person name="Heuer A."/>
            <person name="Rast P."/>
            <person name="Oberbeckmann S."/>
            <person name="Bunk B."/>
            <person name="Jeske O."/>
            <person name="Meyerdierks A."/>
            <person name="Storesund J.E."/>
            <person name="Kallscheuer N."/>
            <person name="Luecker S."/>
            <person name="Lage O.M."/>
            <person name="Pohl T."/>
            <person name="Merkel B.J."/>
            <person name="Hornburger P."/>
            <person name="Mueller R.-W."/>
            <person name="Bruemmer F."/>
            <person name="Labrenz M."/>
            <person name="Spormann A.M."/>
            <person name="Op den Camp H."/>
            <person name="Overmann J."/>
            <person name="Amann R."/>
            <person name="Jetten M.S.M."/>
            <person name="Mascher T."/>
            <person name="Medema M.H."/>
            <person name="Devos D.P."/>
            <person name="Kaster A.-K."/>
            <person name="Ovreas L."/>
            <person name="Rohde M."/>
            <person name="Galperin M.Y."/>
            <person name="Jogler C."/>
        </authorList>
    </citation>
    <scope>NUCLEOTIDE SEQUENCE [LARGE SCALE GENOMIC DNA]</scope>
    <source>
        <strain evidence="3 4">K22_7</strain>
    </source>
</reference>
<dbReference type="SUPFAM" id="SSF103039">
    <property type="entry name" value="CheC-like"/>
    <property type="match status" value="1"/>
</dbReference>
<dbReference type="PANTHER" id="PTHR39452">
    <property type="entry name" value="CHEY-P PHOSPHATASE CHEX"/>
    <property type="match status" value="1"/>
</dbReference>
<dbReference type="RefSeq" id="WP_145174285.1">
    <property type="nucleotide sequence ID" value="NZ_CP036525.1"/>
</dbReference>
<keyword evidence="1" id="KW-0145">Chemotaxis</keyword>
<evidence type="ECO:0000313" key="4">
    <source>
        <dbReference type="Proteomes" id="UP000318538"/>
    </source>
</evidence>
<keyword evidence="4" id="KW-1185">Reference proteome</keyword>
<dbReference type="Proteomes" id="UP000318538">
    <property type="component" value="Chromosome"/>
</dbReference>
<dbReference type="EMBL" id="CP036525">
    <property type="protein sequence ID" value="QDT06944.1"/>
    <property type="molecule type" value="Genomic_DNA"/>
</dbReference>
<organism evidence="3 4">
    <name type="scientific">Rubripirellula lacrimiformis</name>
    <dbReference type="NCBI Taxonomy" id="1930273"/>
    <lineage>
        <taxon>Bacteria</taxon>
        <taxon>Pseudomonadati</taxon>
        <taxon>Planctomycetota</taxon>
        <taxon>Planctomycetia</taxon>
        <taxon>Pirellulales</taxon>
        <taxon>Pirellulaceae</taxon>
        <taxon>Rubripirellula</taxon>
    </lineage>
</organism>
<dbReference type="PANTHER" id="PTHR39452:SF1">
    <property type="entry name" value="CHEY-P PHOSPHATASE CHEX"/>
    <property type="match status" value="1"/>
</dbReference>
<dbReference type="InterPro" id="IPR028976">
    <property type="entry name" value="CheC-like_sf"/>
</dbReference>
<sequence length="166" mass="17740">MNTQLIDPQDVFSLVQAICVSMLDMECKEASDRSPQQSPQENACNFIGCVQIYGDWNGAVEIHTDADFGRKAAARMMMIPEEDIALDDIQDAIAELSNMVGGSLKGILPGTSSLSLPSVASGVDLGFKLQNNDSSQLVALECDGQMFSIAIKHCTPSVLAGMLPKT</sequence>
<dbReference type="KEGG" id="rlc:K227x_53680"/>
<evidence type="ECO:0000313" key="3">
    <source>
        <dbReference type="EMBL" id="QDT06944.1"/>
    </source>
</evidence>
<evidence type="ECO:0000259" key="2">
    <source>
        <dbReference type="Pfam" id="PF13690"/>
    </source>
</evidence>
<gene>
    <name evidence="3" type="ORF">K227x_53680</name>
</gene>
<dbReference type="GO" id="GO:0006935">
    <property type="term" value="P:chemotaxis"/>
    <property type="evidence" value="ECO:0007669"/>
    <property type="project" value="UniProtKB-KW"/>
</dbReference>